<reference evidence="3 4" key="1">
    <citation type="submission" date="2021-06" db="EMBL/GenBank/DDBJ databases">
        <title>A haploid diamondback moth (Plutella xylostella L.) genome assembly resolves 31 chromosomes and identifies a diamide resistance mutation.</title>
        <authorList>
            <person name="Ward C.M."/>
            <person name="Perry K.D."/>
            <person name="Baker G."/>
            <person name="Powis K."/>
            <person name="Heckel D.G."/>
            <person name="Baxter S.W."/>
        </authorList>
    </citation>
    <scope>NUCLEOTIDE SEQUENCE [LARGE SCALE GENOMIC DNA]</scope>
    <source>
        <strain evidence="3 4">LV</strain>
        <tissue evidence="3">Single pupa</tissue>
    </source>
</reference>
<feature type="chain" id="PRO_5046930649" evidence="2">
    <location>
        <begin position="20"/>
        <end position="186"/>
    </location>
</feature>
<evidence type="ECO:0000256" key="2">
    <source>
        <dbReference type="SAM" id="SignalP"/>
    </source>
</evidence>
<keyword evidence="2" id="KW-0732">Signal</keyword>
<evidence type="ECO:0000256" key="1">
    <source>
        <dbReference type="SAM" id="MobiDB-lite"/>
    </source>
</evidence>
<name>A0ABQ7Q8F3_PLUXY</name>
<evidence type="ECO:0000313" key="4">
    <source>
        <dbReference type="Proteomes" id="UP000823941"/>
    </source>
</evidence>
<keyword evidence="4" id="KW-1185">Reference proteome</keyword>
<evidence type="ECO:0000313" key="3">
    <source>
        <dbReference type="EMBL" id="KAG7301513.1"/>
    </source>
</evidence>
<organism evidence="3 4">
    <name type="scientific">Plutella xylostella</name>
    <name type="common">Diamondback moth</name>
    <name type="synonym">Plutella maculipennis</name>
    <dbReference type="NCBI Taxonomy" id="51655"/>
    <lineage>
        <taxon>Eukaryota</taxon>
        <taxon>Metazoa</taxon>
        <taxon>Ecdysozoa</taxon>
        <taxon>Arthropoda</taxon>
        <taxon>Hexapoda</taxon>
        <taxon>Insecta</taxon>
        <taxon>Pterygota</taxon>
        <taxon>Neoptera</taxon>
        <taxon>Endopterygota</taxon>
        <taxon>Lepidoptera</taxon>
        <taxon>Glossata</taxon>
        <taxon>Ditrysia</taxon>
        <taxon>Yponomeutoidea</taxon>
        <taxon>Plutellidae</taxon>
        <taxon>Plutella</taxon>
    </lineage>
</organism>
<feature type="region of interest" description="Disordered" evidence="1">
    <location>
        <begin position="62"/>
        <end position="85"/>
    </location>
</feature>
<dbReference type="Proteomes" id="UP000823941">
    <property type="component" value="Chromosome 19"/>
</dbReference>
<feature type="signal peptide" evidence="2">
    <location>
        <begin position="1"/>
        <end position="19"/>
    </location>
</feature>
<accession>A0ABQ7Q8F3</accession>
<sequence length="186" mass="19653">MIFPTALLLCSSWLSSLSAAVLDPSLYLAPGPPLRPAEDELLPAERWSQTLEDRAERDLAVVPLEKEAEPTPPPESPESETMEEAETFWPFRSKYEVRSIHLPLTFAVSGNYGGYGTNGNAGLVGSSYGVLGTAPGLYGRLSQSAFAGAAYSGAGLVGSRIYGNPAGSVASWSGWGNGKWGHYGKG</sequence>
<gene>
    <name evidence="3" type="ORF">JYU34_014479</name>
</gene>
<dbReference type="EMBL" id="JAHIBW010000019">
    <property type="protein sequence ID" value="KAG7301513.1"/>
    <property type="molecule type" value="Genomic_DNA"/>
</dbReference>
<proteinExistence type="predicted"/>
<comment type="caution">
    <text evidence="3">The sequence shown here is derived from an EMBL/GenBank/DDBJ whole genome shotgun (WGS) entry which is preliminary data.</text>
</comment>
<protein>
    <submittedName>
        <fullName evidence="3">Uncharacterized protein</fullName>
    </submittedName>
</protein>